<comment type="function">
    <text evidence="6">Catalyzes the transfer of a formyl group from 10-formyltetrahydrofolate to 5-phospho-ribosyl-glycinamide (GAR), producing 5-phospho-ribosyl-N-formylglycinamide (FGAR) and tetrahydrofolate.</text>
</comment>
<dbReference type="GO" id="GO:0004644">
    <property type="term" value="F:phosphoribosylglycinamide formyltransferase activity"/>
    <property type="evidence" value="ECO:0007669"/>
    <property type="project" value="UniProtKB-EC"/>
</dbReference>
<dbReference type="RefSeq" id="WP_237854516.1">
    <property type="nucleotide sequence ID" value="NZ_JAKLWS010000013.1"/>
</dbReference>
<dbReference type="Proteomes" id="UP001165366">
    <property type="component" value="Unassembled WGS sequence"/>
</dbReference>
<dbReference type="Pfam" id="PF00551">
    <property type="entry name" value="Formyl_trans_N"/>
    <property type="match status" value="1"/>
</dbReference>
<comment type="similarity">
    <text evidence="4 6">Belongs to the GART family.</text>
</comment>
<comment type="pathway">
    <text evidence="1 6">Purine metabolism; IMP biosynthesis via de novo pathway; N(2)-formyl-N(1)-(5-phospho-D-ribosyl)glycinamide from N(1)-(5-phospho-D-ribosyl)glycinamide (10-formyl THF route): step 1/1.</text>
</comment>
<dbReference type="SUPFAM" id="SSF53328">
    <property type="entry name" value="Formyltransferase"/>
    <property type="match status" value="1"/>
</dbReference>
<organism evidence="8 9">
    <name type="scientific">Rhodohalobacter sulfatireducens</name>
    <dbReference type="NCBI Taxonomy" id="2911366"/>
    <lineage>
        <taxon>Bacteria</taxon>
        <taxon>Pseudomonadati</taxon>
        <taxon>Balneolota</taxon>
        <taxon>Balneolia</taxon>
        <taxon>Balneolales</taxon>
        <taxon>Balneolaceae</taxon>
        <taxon>Rhodohalobacter</taxon>
    </lineage>
</organism>
<evidence type="ECO:0000256" key="5">
    <source>
        <dbReference type="ARBA" id="ARBA00047664"/>
    </source>
</evidence>
<evidence type="ECO:0000256" key="6">
    <source>
        <dbReference type="HAMAP-Rule" id="MF_01930"/>
    </source>
</evidence>
<protein>
    <recommendedName>
        <fullName evidence="6">Phosphoribosylglycinamide formyltransferase</fullName>
        <ecNumber evidence="6">2.1.2.2</ecNumber>
    </recommendedName>
    <alternativeName>
        <fullName evidence="6">5'-phosphoribosylglycinamide transformylase</fullName>
    </alternativeName>
    <alternativeName>
        <fullName evidence="6">GAR transformylase</fullName>
        <shortName evidence="6">GART</shortName>
    </alternativeName>
</protein>
<dbReference type="PANTHER" id="PTHR43369">
    <property type="entry name" value="PHOSPHORIBOSYLGLYCINAMIDE FORMYLTRANSFERASE"/>
    <property type="match status" value="1"/>
</dbReference>
<sequence length="191" mass="21326">MKKLVIFASGSGTNMQAIIDEIESGKIRAEIAGLIVNKSEIKAIKRARKYNIPVSIITDKDDETFSSKLNEQLSEWKPDLIVLAGFLKKIPDLIIKKYQNKIINIHPALLPKYGGKGFYGLNVHRAVLESGDKESGCTVHYVNEEYDKGPIISQEKVPVHSTDTPENLAKRVLKAEHKLLPSVIKKLINQP</sequence>
<dbReference type="HAMAP" id="MF_01930">
    <property type="entry name" value="PurN"/>
    <property type="match status" value="1"/>
</dbReference>
<dbReference type="InterPro" id="IPR001555">
    <property type="entry name" value="GART_AS"/>
</dbReference>
<dbReference type="PANTHER" id="PTHR43369:SF2">
    <property type="entry name" value="PHOSPHORIBOSYLGLYCINAMIDE FORMYLTRANSFERASE"/>
    <property type="match status" value="1"/>
</dbReference>
<evidence type="ECO:0000313" key="9">
    <source>
        <dbReference type="Proteomes" id="UP001165366"/>
    </source>
</evidence>
<reference evidence="8" key="2">
    <citation type="submission" date="2024-05" db="EMBL/GenBank/DDBJ databases">
        <title>Rhodohalobacter halophilus gen. nov., sp. nov., a moderately halophilic member of the family Balneolaceae.</title>
        <authorList>
            <person name="Xia J."/>
        </authorList>
    </citation>
    <scope>NUCLEOTIDE SEQUENCE</scope>
    <source>
        <strain evidence="8">WB101</strain>
    </source>
</reference>
<evidence type="ECO:0000256" key="4">
    <source>
        <dbReference type="ARBA" id="ARBA00038440"/>
    </source>
</evidence>
<dbReference type="InterPro" id="IPR004607">
    <property type="entry name" value="GART"/>
</dbReference>
<reference evidence="8" key="1">
    <citation type="submission" date="2022-01" db="EMBL/GenBank/DDBJ databases">
        <authorList>
            <person name="Wang Y."/>
        </authorList>
    </citation>
    <scope>NUCLEOTIDE SEQUENCE</scope>
    <source>
        <strain evidence="8">WB101</strain>
    </source>
</reference>
<dbReference type="CDD" id="cd08645">
    <property type="entry name" value="FMT_core_GART"/>
    <property type="match status" value="1"/>
</dbReference>
<proteinExistence type="inferred from homology"/>
<keyword evidence="9" id="KW-1185">Reference proteome</keyword>
<dbReference type="EMBL" id="JAKLWS010000013">
    <property type="protein sequence ID" value="MCG2589156.1"/>
    <property type="molecule type" value="Genomic_DNA"/>
</dbReference>
<evidence type="ECO:0000256" key="3">
    <source>
        <dbReference type="ARBA" id="ARBA00022755"/>
    </source>
</evidence>
<dbReference type="InterPro" id="IPR002376">
    <property type="entry name" value="Formyl_transf_N"/>
</dbReference>
<dbReference type="EC" id="2.1.2.2" evidence="6"/>
<evidence type="ECO:0000256" key="1">
    <source>
        <dbReference type="ARBA" id="ARBA00005054"/>
    </source>
</evidence>
<evidence type="ECO:0000313" key="8">
    <source>
        <dbReference type="EMBL" id="MCG2589156.1"/>
    </source>
</evidence>
<comment type="caution">
    <text evidence="6">Lacks conserved residue(s) required for the propagation of feature annotation.</text>
</comment>
<feature type="active site" description="Proton donor" evidence="6">
    <location>
        <position position="106"/>
    </location>
</feature>
<name>A0ABS9KE97_9BACT</name>
<feature type="binding site" evidence="6">
    <location>
        <begin position="12"/>
        <end position="14"/>
    </location>
    <ligand>
        <name>N(1)-(5-phospho-beta-D-ribosyl)glycinamide</name>
        <dbReference type="ChEBI" id="CHEBI:143788"/>
    </ligand>
</feature>
<dbReference type="NCBIfam" id="TIGR00639">
    <property type="entry name" value="PurN"/>
    <property type="match status" value="1"/>
</dbReference>
<dbReference type="InterPro" id="IPR036477">
    <property type="entry name" value="Formyl_transf_N_sf"/>
</dbReference>
<evidence type="ECO:0000259" key="7">
    <source>
        <dbReference type="Pfam" id="PF00551"/>
    </source>
</evidence>
<gene>
    <name evidence="6 8" type="primary">purN</name>
    <name evidence="8" type="ORF">L6773_11300</name>
</gene>
<keyword evidence="2 6" id="KW-0808">Transferase</keyword>
<feature type="binding site" evidence="6">
    <location>
        <position position="104"/>
    </location>
    <ligand>
        <name>(6R)-10-formyltetrahydrofolate</name>
        <dbReference type="ChEBI" id="CHEBI:195366"/>
    </ligand>
</feature>
<feature type="domain" description="Formyl transferase N-terminal" evidence="7">
    <location>
        <begin position="2"/>
        <end position="184"/>
    </location>
</feature>
<evidence type="ECO:0000256" key="2">
    <source>
        <dbReference type="ARBA" id="ARBA00022679"/>
    </source>
</evidence>
<dbReference type="PROSITE" id="PS00373">
    <property type="entry name" value="GART"/>
    <property type="match status" value="1"/>
</dbReference>
<accession>A0ABS9KE97</accession>
<comment type="caution">
    <text evidence="8">The sequence shown here is derived from an EMBL/GenBank/DDBJ whole genome shotgun (WGS) entry which is preliminary data.</text>
</comment>
<comment type="catalytic activity">
    <reaction evidence="5 6">
        <text>N(1)-(5-phospho-beta-D-ribosyl)glycinamide + (6R)-10-formyltetrahydrofolate = N(2)-formyl-N(1)-(5-phospho-beta-D-ribosyl)glycinamide + (6S)-5,6,7,8-tetrahydrofolate + H(+)</text>
        <dbReference type="Rhea" id="RHEA:15053"/>
        <dbReference type="ChEBI" id="CHEBI:15378"/>
        <dbReference type="ChEBI" id="CHEBI:57453"/>
        <dbReference type="ChEBI" id="CHEBI:143788"/>
        <dbReference type="ChEBI" id="CHEBI:147286"/>
        <dbReference type="ChEBI" id="CHEBI:195366"/>
        <dbReference type="EC" id="2.1.2.2"/>
    </reaction>
</comment>
<keyword evidence="3 6" id="KW-0658">Purine biosynthesis</keyword>
<feature type="site" description="Raises pKa of active site His" evidence="6">
    <location>
        <position position="147"/>
    </location>
</feature>
<dbReference type="Gene3D" id="3.40.50.170">
    <property type="entry name" value="Formyl transferase, N-terminal domain"/>
    <property type="match status" value="1"/>
</dbReference>